<keyword evidence="1" id="KW-1133">Transmembrane helix</keyword>
<dbReference type="GO" id="GO:0016491">
    <property type="term" value="F:oxidoreductase activity"/>
    <property type="evidence" value="ECO:0007669"/>
    <property type="project" value="UniProtKB-KW"/>
</dbReference>
<proteinExistence type="predicted"/>
<evidence type="ECO:0000259" key="2">
    <source>
        <dbReference type="Pfam" id="PF00487"/>
    </source>
</evidence>
<comment type="caution">
    <text evidence="3">The sequence shown here is derived from an EMBL/GenBank/DDBJ whole genome shotgun (WGS) entry which is preliminary data.</text>
</comment>
<sequence>MSTESVQSLRDLKIIARDETRGFQWPTLFFSLFVISMTLASTSIAVAGYIPLWLGMIINAFFMTQGYTAVHECAHRSMNGKHTKLRWINDVFGVAGFSFTLHSFTVHCHVHRLHHAHTNDPFRDTDAWVSDAPNLLSAILRSFAFYFYTNYHIFKIYPLVQDKKNFVMRAVLETAVPIALAIFFASIGYWREVLLLWVIPALTAFAGVSFFVDWLPHHVKDKSDLMQSTAIRVPAKGLRGKVFSWLYNFHNFHLIHHLVPSVPWYAQERTFAKAEKFLNENGARIKYSKSA</sequence>
<reference evidence="3 4" key="1">
    <citation type="submission" date="2024-05" db="EMBL/GenBank/DDBJ databases">
        <title>Three bacterial strains, DH-69, EH-24, and ECK-19 isolated from coastal sediments.</title>
        <authorList>
            <person name="Ye Y.-Q."/>
            <person name="Du Z.-J."/>
        </authorList>
    </citation>
    <scope>NUCLEOTIDE SEQUENCE [LARGE SCALE GENOMIC DNA]</scope>
    <source>
        <strain evidence="3 4">ECK-19</strain>
    </source>
</reference>
<feature type="transmembrane region" description="Helical" evidence="1">
    <location>
        <begin position="27"/>
        <end position="46"/>
    </location>
</feature>
<dbReference type="RefSeq" id="WP_369314333.1">
    <property type="nucleotide sequence ID" value="NZ_JBEHZE010000001.1"/>
</dbReference>
<feature type="transmembrane region" description="Helical" evidence="1">
    <location>
        <begin position="132"/>
        <end position="149"/>
    </location>
</feature>
<keyword evidence="1" id="KW-0472">Membrane</keyword>
<dbReference type="EMBL" id="JBEHZE010000001">
    <property type="protein sequence ID" value="MEX6634348.1"/>
    <property type="molecule type" value="Genomic_DNA"/>
</dbReference>
<organism evidence="3 4">
    <name type="scientific">Hyphococcus lacteus</name>
    <dbReference type="NCBI Taxonomy" id="3143536"/>
    <lineage>
        <taxon>Bacteria</taxon>
        <taxon>Pseudomonadati</taxon>
        <taxon>Pseudomonadota</taxon>
        <taxon>Alphaproteobacteria</taxon>
        <taxon>Parvularculales</taxon>
        <taxon>Parvularculaceae</taxon>
        <taxon>Hyphococcus</taxon>
    </lineage>
</organism>
<keyword evidence="1" id="KW-0812">Transmembrane</keyword>
<feature type="transmembrane region" description="Helical" evidence="1">
    <location>
        <begin position="91"/>
        <end position="112"/>
    </location>
</feature>
<dbReference type="InterPro" id="IPR005804">
    <property type="entry name" value="FA_desaturase_dom"/>
</dbReference>
<accession>A0ABV3Z7C8</accession>
<dbReference type="EC" id="1.14.19.-" evidence="3"/>
<evidence type="ECO:0000256" key="1">
    <source>
        <dbReference type="SAM" id="Phobius"/>
    </source>
</evidence>
<keyword evidence="4" id="KW-1185">Reference proteome</keyword>
<gene>
    <name evidence="3" type="ORF">ABFZ84_12405</name>
</gene>
<feature type="transmembrane region" description="Helical" evidence="1">
    <location>
        <begin position="196"/>
        <end position="216"/>
    </location>
</feature>
<feature type="domain" description="Fatty acid desaturase" evidence="2">
    <location>
        <begin position="49"/>
        <end position="286"/>
    </location>
</feature>
<keyword evidence="3" id="KW-0560">Oxidoreductase</keyword>
<protein>
    <submittedName>
        <fullName evidence="3">Fatty acid desaturase</fullName>
        <ecNumber evidence="3">1.14.19.-</ecNumber>
    </submittedName>
</protein>
<dbReference type="Pfam" id="PF00487">
    <property type="entry name" value="FA_desaturase"/>
    <property type="match status" value="1"/>
</dbReference>
<evidence type="ECO:0000313" key="3">
    <source>
        <dbReference type="EMBL" id="MEX6634348.1"/>
    </source>
</evidence>
<feature type="transmembrane region" description="Helical" evidence="1">
    <location>
        <begin position="170"/>
        <end position="190"/>
    </location>
</feature>
<evidence type="ECO:0000313" key="4">
    <source>
        <dbReference type="Proteomes" id="UP001560685"/>
    </source>
</evidence>
<feature type="transmembrane region" description="Helical" evidence="1">
    <location>
        <begin position="52"/>
        <end position="70"/>
    </location>
</feature>
<name>A0ABV3Z7C8_9PROT</name>
<dbReference type="Proteomes" id="UP001560685">
    <property type="component" value="Unassembled WGS sequence"/>
</dbReference>